<evidence type="ECO:0008006" key="3">
    <source>
        <dbReference type="Google" id="ProtNLM"/>
    </source>
</evidence>
<gene>
    <name evidence="1" type="ORF">CRG98_008361</name>
</gene>
<name>A0A2I0KS11_PUNGR</name>
<dbReference type="PANTHER" id="PTHR33199">
    <property type="entry name" value="MACPF DOMAIN-CONTAINING PROTEIN CAD1"/>
    <property type="match status" value="1"/>
</dbReference>
<evidence type="ECO:0000313" key="2">
    <source>
        <dbReference type="Proteomes" id="UP000233551"/>
    </source>
</evidence>
<dbReference type="Proteomes" id="UP000233551">
    <property type="component" value="Unassembled WGS sequence"/>
</dbReference>
<proteinExistence type="predicted"/>
<protein>
    <recommendedName>
        <fullName evidence="3">MACPF domain-containing protein</fullName>
    </recommendedName>
</protein>
<organism evidence="1 2">
    <name type="scientific">Punica granatum</name>
    <name type="common">Pomegranate</name>
    <dbReference type="NCBI Taxonomy" id="22663"/>
    <lineage>
        <taxon>Eukaryota</taxon>
        <taxon>Viridiplantae</taxon>
        <taxon>Streptophyta</taxon>
        <taxon>Embryophyta</taxon>
        <taxon>Tracheophyta</taxon>
        <taxon>Spermatophyta</taxon>
        <taxon>Magnoliopsida</taxon>
        <taxon>eudicotyledons</taxon>
        <taxon>Gunneridae</taxon>
        <taxon>Pentapetalae</taxon>
        <taxon>rosids</taxon>
        <taxon>malvids</taxon>
        <taxon>Myrtales</taxon>
        <taxon>Lythraceae</taxon>
        <taxon>Punica</taxon>
    </lineage>
</organism>
<dbReference type="GO" id="GO:2000031">
    <property type="term" value="P:regulation of salicylic acid mediated signaling pathway"/>
    <property type="evidence" value="ECO:0007669"/>
    <property type="project" value="InterPro"/>
</dbReference>
<accession>A0A2I0KS11</accession>
<sequence length="161" mass="18032">MSNGIVERALSCLGKGFDLTSDFRLKYCKGDDRLVLLNETKKKTLLVPGFGPINDVPIDIRCDKGDRCRYQSDILEFNKMSEFFNQKSSVPGKVPSGLFNAMFGFPSNSWATDAANTKYLGLDGYFIGLFNLHIDRYPLVLSDEVRNAVPSSWDPSALARY</sequence>
<dbReference type="InterPro" id="IPR044663">
    <property type="entry name" value="CAD1/NSL1-like"/>
</dbReference>
<dbReference type="PANTHER" id="PTHR33199:SF4">
    <property type="entry name" value="OS02G0736300 PROTEIN"/>
    <property type="match status" value="1"/>
</dbReference>
<dbReference type="GO" id="GO:0005886">
    <property type="term" value="C:plasma membrane"/>
    <property type="evidence" value="ECO:0007669"/>
    <property type="project" value="TreeGrafter"/>
</dbReference>
<comment type="caution">
    <text evidence="1">The sequence shown here is derived from an EMBL/GenBank/DDBJ whole genome shotgun (WGS) entry which is preliminary data.</text>
</comment>
<dbReference type="GO" id="GO:0009626">
    <property type="term" value="P:plant-type hypersensitive response"/>
    <property type="evidence" value="ECO:0007669"/>
    <property type="project" value="TreeGrafter"/>
</dbReference>
<dbReference type="EMBL" id="PGOL01000386">
    <property type="protein sequence ID" value="PKI71261.1"/>
    <property type="molecule type" value="Genomic_DNA"/>
</dbReference>
<evidence type="ECO:0000313" key="1">
    <source>
        <dbReference type="EMBL" id="PKI71261.1"/>
    </source>
</evidence>
<dbReference type="STRING" id="22663.A0A2I0KS11"/>
<dbReference type="AlphaFoldDB" id="A0A2I0KS11"/>
<keyword evidence="2" id="KW-1185">Reference proteome</keyword>
<reference evidence="1 2" key="1">
    <citation type="submission" date="2017-11" db="EMBL/GenBank/DDBJ databases">
        <title>De-novo sequencing of pomegranate (Punica granatum L.) genome.</title>
        <authorList>
            <person name="Akparov Z."/>
            <person name="Amiraslanov A."/>
            <person name="Hajiyeva S."/>
            <person name="Abbasov M."/>
            <person name="Kaur K."/>
            <person name="Hamwieh A."/>
            <person name="Solovyev V."/>
            <person name="Salamov A."/>
            <person name="Braich B."/>
            <person name="Kosarev P."/>
            <person name="Mahmoud A."/>
            <person name="Hajiyev E."/>
            <person name="Babayeva S."/>
            <person name="Izzatullayeva V."/>
            <person name="Mammadov A."/>
            <person name="Mammadov A."/>
            <person name="Sharifova S."/>
            <person name="Ojaghi J."/>
            <person name="Eynullazada K."/>
            <person name="Bayramov B."/>
            <person name="Abdulazimova A."/>
            <person name="Shahmuradov I."/>
        </authorList>
    </citation>
    <scope>NUCLEOTIDE SEQUENCE [LARGE SCALE GENOMIC DNA]</scope>
    <source>
        <strain evidence="2">cv. AG2017</strain>
        <tissue evidence="1">Leaf</tissue>
    </source>
</reference>